<dbReference type="PRINTS" id="PR00982">
    <property type="entry name" value="TRNASYNTHLYS"/>
</dbReference>
<feature type="domain" description="Aminoacyl-transfer RNA synthetases class-II family profile" evidence="9">
    <location>
        <begin position="182"/>
        <end position="499"/>
    </location>
</feature>
<dbReference type="Pfam" id="PF01336">
    <property type="entry name" value="tRNA_anti-codon"/>
    <property type="match status" value="1"/>
</dbReference>
<keyword evidence="5 7" id="KW-0030">Aminoacyl-tRNA synthetase</keyword>
<gene>
    <name evidence="7" type="primary">lysS</name>
    <name evidence="10" type="ORF">UY20_C0002G0003</name>
</gene>
<dbReference type="NCBIfam" id="TIGR00499">
    <property type="entry name" value="lysS_bact"/>
    <property type="match status" value="1"/>
</dbReference>
<comment type="subunit">
    <text evidence="7">Homodimer.</text>
</comment>
<evidence type="ECO:0000256" key="5">
    <source>
        <dbReference type="ARBA" id="ARBA00023146"/>
    </source>
</evidence>
<dbReference type="InterPro" id="IPR045864">
    <property type="entry name" value="aa-tRNA-synth_II/BPL/LPL"/>
</dbReference>
<keyword evidence="1 7" id="KW-0436">Ligase</keyword>
<dbReference type="SUPFAM" id="SSF50249">
    <property type="entry name" value="Nucleic acid-binding proteins"/>
    <property type="match status" value="1"/>
</dbReference>
<evidence type="ECO:0000256" key="3">
    <source>
        <dbReference type="ARBA" id="ARBA00022741"/>
    </source>
</evidence>
<keyword evidence="7" id="KW-0963">Cytoplasm</keyword>
<comment type="cofactor">
    <cofactor evidence="7 8">
        <name>Mg(2+)</name>
        <dbReference type="ChEBI" id="CHEBI:18420"/>
    </cofactor>
    <text evidence="7 8">Binds 3 Mg(2+) ions per subunit.</text>
</comment>
<dbReference type="PANTHER" id="PTHR42918">
    <property type="entry name" value="LYSYL-TRNA SYNTHETASE"/>
    <property type="match status" value="1"/>
</dbReference>
<dbReference type="CDD" id="cd04322">
    <property type="entry name" value="LysRS_N"/>
    <property type="match status" value="1"/>
</dbReference>
<feature type="binding site" evidence="7">
    <location>
        <position position="418"/>
    </location>
    <ligand>
        <name>Mg(2+)</name>
        <dbReference type="ChEBI" id="CHEBI:18420"/>
        <label>2</label>
    </ligand>
</feature>
<proteinExistence type="inferred from homology"/>
<comment type="similarity">
    <text evidence="7">Belongs to the class-II aminoacyl-tRNA synthetase family.</text>
</comment>
<comment type="caution">
    <text evidence="10">The sequence shown here is derived from an EMBL/GenBank/DDBJ whole genome shotgun (WGS) entry which is preliminary data.</text>
</comment>
<evidence type="ECO:0000256" key="1">
    <source>
        <dbReference type="ARBA" id="ARBA00022598"/>
    </source>
</evidence>
<dbReference type="InterPro" id="IPR002313">
    <property type="entry name" value="Lys-tRNA-ligase_II"/>
</dbReference>
<evidence type="ECO:0000259" key="9">
    <source>
        <dbReference type="PROSITE" id="PS50862"/>
    </source>
</evidence>
<dbReference type="InterPro" id="IPR004365">
    <property type="entry name" value="NA-bd_OB_tRNA"/>
</dbReference>
<dbReference type="GO" id="GO:0004824">
    <property type="term" value="F:lysine-tRNA ligase activity"/>
    <property type="evidence" value="ECO:0007669"/>
    <property type="project" value="UniProtKB-UniRule"/>
</dbReference>
<keyword evidence="4 7" id="KW-0067">ATP-binding</keyword>
<dbReference type="GO" id="GO:0000287">
    <property type="term" value="F:magnesium ion binding"/>
    <property type="evidence" value="ECO:0007669"/>
    <property type="project" value="UniProtKB-UniRule"/>
</dbReference>
<dbReference type="EC" id="6.1.1.6" evidence="7"/>
<dbReference type="PROSITE" id="PS50862">
    <property type="entry name" value="AA_TRNA_LIGASE_II"/>
    <property type="match status" value="1"/>
</dbReference>
<keyword evidence="7 8" id="KW-0460">Magnesium</keyword>
<dbReference type="Pfam" id="PF00152">
    <property type="entry name" value="tRNA-synt_2"/>
    <property type="match status" value="1"/>
</dbReference>
<feature type="binding site" evidence="7">
    <location>
        <position position="411"/>
    </location>
    <ligand>
        <name>Mg(2+)</name>
        <dbReference type="ChEBI" id="CHEBI:18420"/>
        <label>1</label>
    </ligand>
</feature>
<dbReference type="Proteomes" id="UP000034403">
    <property type="component" value="Unassembled WGS sequence"/>
</dbReference>
<dbReference type="EMBL" id="LCPC01000002">
    <property type="protein sequence ID" value="KKU90023.1"/>
    <property type="molecule type" value="Genomic_DNA"/>
</dbReference>
<dbReference type="GO" id="GO:0005524">
    <property type="term" value="F:ATP binding"/>
    <property type="evidence" value="ECO:0007669"/>
    <property type="project" value="UniProtKB-UniRule"/>
</dbReference>
<protein>
    <recommendedName>
        <fullName evidence="7">Lysine--tRNA ligase</fullName>
        <ecNumber evidence="7">6.1.1.6</ecNumber>
    </recommendedName>
    <alternativeName>
        <fullName evidence="7">Lysyl-tRNA synthetase</fullName>
        <shortName evidence="7">LysRS</shortName>
    </alternativeName>
</protein>
<dbReference type="SUPFAM" id="SSF55681">
    <property type="entry name" value="Class II aaRS and biotin synthetases"/>
    <property type="match status" value="1"/>
</dbReference>
<evidence type="ECO:0000313" key="11">
    <source>
        <dbReference type="Proteomes" id="UP000034403"/>
    </source>
</evidence>
<feature type="binding site" evidence="7">
    <location>
        <position position="418"/>
    </location>
    <ligand>
        <name>Mg(2+)</name>
        <dbReference type="ChEBI" id="CHEBI:18420"/>
        <label>1</label>
    </ligand>
</feature>
<dbReference type="InterPro" id="IPR004364">
    <property type="entry name" value="Aa-tRNA-synt_II"/>
</dbReference>
<evidence type="ECO:0000256" key="6">
    <source>
        <dbReference type="ARBA" id="ARBA00048573"/>
    </source>
</evidence>
<dbReference type="Gene3D" id="2.40.50.140">
    <property type="entry name" value="Nucleic acid-binding proteins"/>
    <property type="match status" value="1"/>
</dbReference>
<evidence type="ECO:0000256" key="2">
    <source>
        <dbReference type="ARBA" id="ARBA00022723"/>
    </source>
</evidence>
<sequence>MPLDDIRKVKLEKLEKLRKAGIDPYPAVSERTMSVAEALADFDNLVSSKKSLTLAGRIMARRGHGGLVFFDINDGSTPSASSGQVSLTTSSKIQGVAKEDILGAAAFKFFNDLIDIGDIIEVSGTLFTTSKLEKSIQAQSIRLLTKALLPLPEKWHGLQDVEERYRKRYLDLIMNPAVKDVFVVRSKIVEAIREFLLERDYLEVQTPILQAIYGGGSARPFVSKLNALDMKVYMRIANELYLKRLVVGGMEKVFEFSVDFRNEGIDRSHNPEFMLFEAMTAYKDYNFGMDIIEDITEYTVKKITGSTKIKYQDTELDFKKPWRRVSMRDAIMEYAEINIETISDRDLKKFLETHKIDLTGEYTRGNAIMAVTEEFCEKNFIQPTMLYDYPVETSPLSKRKASNLKYAERFEQYIYGMEVGNNYSELNDPEVLSENWRQQEEALKKGDEEAQRMDKDFINALEIGMPPTCGIAISIDRMTMLLTDQNSIRDVILFPFMRPKDK</sequence>
<evidence type="ECO:0000256" key="7">
    <source>
        <dbReference type="HAMAP-Rule" id="MF_00252"/>
    </source>
</evidence>
<evidence type="ECO:0000256" key="8">
    <source>
        <dbReference type="RuleBase" id="RU000336"/>
    </source>
</evidence>
<dbReference type="AlphaFoldDB" id="A0A0G1WI82"/>
<organism evidence="10 11">
    <name type="scientific">Candidatus Yanofskybacteria bacterium GW2011_GWA1_48_10</name>
    <dbReference type="NCBI Taxonomy" id="1619022"/>
    <lineage>
        <taxon>Bacteria</taxon>
        <taxon>Candidatus Yanofskyibacteriota</taxon>
    </lineage>
</organism>
<evidence type="ECO:0000256" key="4">
    <source>
        <dbReference type="ARBA" id="ARBA00022840"/>
    </source>
</evidence>
<dbReference type="HAMAP" id="MF_00252">
    <property type="entry name" value="Lys_tRNA_synth_class2"/>
    <property type="match status" value="1"/>
</dbReference>
<keyword evidence="7" id="KW-0648">Protein biosynthesis</keyword>
<dbReference type="PANTHER" id="PTHR42918:SF15">
    <property type="entry name" value="LYSINE--TRNA LIGASE, CHLOROPLASTIC_MITOCHONDRIAL"/>
    <property type="match status" value="1"/>
</dbReference>
<keyword evidence="2 7" id="KW-0479">Metal-binding</keyword>
<dbReference type="PATRIC" id="fig|1619022.3.peg.54"/>
<comment type="subcellular location">
    <subcellularLocation>
        <location evidence="7">Cytoplasm</location>
    </subcellularLocation>
</comment>
<dbReference type="InterPro" id="IPR044136">
    <property type="entry name" value="Lys-tRNA-ligase_II_N"/>
</dbReference>
<accession>A0A0G1WI82</accession>
<comment type="catalytic activity">
    <reaction evidence="6 7 8">
        <text>tRNA(Lys) + L-lysine + ATP = L-lysyl-tRNA(Lys) + AMP + diphosphate</text>
        <dbReference type="Rhea" id="RHEA:20792"/>
        <dbReference type="Rhea" id="RHEA-COMP:9696"/>
        <dbReference type="Rhea" id="RHEA-COMP:9697"/>
        <dbReference type="ChEBI" id="CHEBI:30616"/>
        <dbReference type="ChEBI" id="CHEBI:32551"/>
        <dbReference type="ChEBI" id="CHEBI:33019"/>
        <dbReference type="ChEBI" id="CHEBI:78442"/>
        <dbReference type="ChEBI" id="CHEBI:78529"/>
        <dbReference type="ChEBI" id="CHEBI:456215"/>
        <dbReference type="EC" id="6.1.1.6"/>
    </reaction>
</comment>
<dbReference type="GO" id="GO:0006430">
    <property type="term" value="P:lysyl-tRNA aminoacylation"/>
    <property type="evidence" value="ECO:0007669"/>
    <property type="project" value="UniProtKB-UniRule"/>
</dbReference>
<dbReference type="InterPro" id="IPR018149">
    <property type="entry name" value="Lys-tRNA-synth_II_C"/>
</dbReference>
<reference evidence="10 11" key="1">
    <citation type="journal article" date="2015" name="Nature">
        <title>rRNA introns, odd ribosomes, and small enigmatic genomes across a large radiation of phyla.</title>
        <authorList>
            <person name="Brown C.T."/>
            <person name="Hug L.A."/>
            <person name="Thomas B.C."/>
            <person name="Sharon I."/>
            <person name="Castelle C.J."/>
            <person name="Singh A."/>
            <person name="Wilkins M.J."/>
            <person name="Williams K.H."/>
            <person name="Banfield J.F."/>
        </authorList>
    </citation>
    <scope>NUCLEOTIDE SEQUENCE [LARGE SCALE GENOMIC DNA]</scope>
</reference>
<dbReference type="GO" id="GO:0000049">
    <property type="term" value="F:tRNA binding"/>
    <property type="evidence" value="ECO:0007669"/>
    <property type="project" value="TreeGrafter"/>
</dbReference>
<evidence type="ECO:0000313" key="10">
    <source>
        <dbReference type="EMBL" id="KKU90023.1"/>
    </source>
</evidence>
<keyword evidence="3 7" id="KW-0547">Nucleotide-binding</keyword>
<dbReference type="GO" id="GO:0005829">
    <property type="term" value="C:cytosol"/>
    <property type="evidence" value="ECO:0007669"/>
    <property type="project" value="TreeGrafter"/>
</dbReference>
<dbReference type="NCBIfam" id="NF001756">
    <property type="entry name" value="PRK00484.1"/>
    <property type="match status" value="1"/>
</dbReference>
<dbReference type="Gene3D" id="3.30.930.10">
    <property type="entry name" value="Bira Bifunctional Protein, Domain 2"/>
    <property type="match status" value="1"/>
</dbReference>
<name>A0A0G1WI82_9BACT</name>
<dbReference type="InterPro" id="IPR012340">
    <property type="entry name" value="NA-bd_OB-fold"/>
</dbReference>
<dbReference type="InterPro" id="IPR006195">
    <property type="entry name" value="aa-tRNA-synth_II"/>
</dbReference>